<gene>
    <name evidence="3" type="ORF">H1R20_g1437</name>
</gene>
<dbReference type="GO" id="GO:0000176">
    <property type="term" value="C:nuclear exosome (RNase complex)"/>
    <property type="evidence" value="ECO:0007669"/>
    <property type="project" value="InterPro"/>
</dbReference>
<sequence length="120" mass="12829">MDKAGPSSKANAPTPETFSSFHTELQSAALKATRTSASLPLDLAFYKTVDEDLKTSVDDLEARVLALIGRCLGLASGKGKGKEVRVDGEDVIDDFHSTIVDSVDVLLEKTVCTTLIPTFK</sequence>
<protein>
    <recommendedName>
        <fullName evidence="2">Exosome-associated factor Rrp6 N-terminal domain-containing protein</fullName>
    </recommendedName>
</protein>
<dbReference type="InterPro" id="IPR012588">
    <property type="entry name" value="Exosome-assoc_fac_Rrp6_N"/>
</dbReference>
<keyword evidence="4" id="KW-1185">Reference proteome</keyword>
<comment type="caution">
    <text evidence="3">The sequence shown here is derived from an EMBL/GenBank/DDBJ whole genome shotgun (WGS) entry which is preliminary data.</text>
</comment>
<dbReference type="AlphaFoldDB" id="A0A9W8JJF4"/>
<evidence type="ECO:0000313" key="4">
    <source>
        <dbReference type="Proteomes" id="UP001140091"/>
    </source>
</evidence>
<reference evidence="3" key="1">
    <citation type="submission" date="2022-06" db="EMBL/GenBank/DDBJ databases">
        <title>Genome Sequence of Candolleomyces eurysporus.</title>
        <authorList>
            <person name="Buettner E."/>
        </authorList>
    </citation>
    <scope>NUCLEOTIDE SEQUENCE</scope>
    <source>
        <strain evidence="3">VTCC 930004</strain>
    </source>
</reference>
<evidence type="ECO:0000259" key="2">
    <source>
        <dbReference type="Pfam" id="PF08066"/>
    </source>
</evidence>
<feature type="non-terminal residue" evidence="3">
    <location>
        <position position="120"/>
    </location>
</feature>
<organism evidence="3 4">
    <name type="scientific">Candolleomyces eurysporus</name>
    <dbReference type="NCBI Taxonomy" id="2828524"/>
    <lineage>
        <taxon>Eukaryota</taxon>
        <taxon>Fungi</taxon>
        <taxon>Dikarya</taxon>
        <taxon>Basidiomycota</taxon>
        <taxon>Agaricomycotina</taxon>
        <taxon>Agaricomycetes</taxon>
        <taxon>Agaricomycetidae</taxon>
        <taxon>Agaricales</taxon>
        <taxon>Agaricineae</taxon>
        <taxon>Psathyrellaceae</taxon>
        <taxon>Candolleomyces</taxon>
    </lineage>
</organism>
<dbReference type="GO" id="GO:0006396">
    <property type="term" value="P:RNA processing"/>
    <property type="evidence" value="ECO:0007669"/>
    <property type="project" value="InterPro"/>
</dbReference>
<dbReference type="OrthoDB" id="2250022at2759"/>
<dbReference type="Proteomes" id="UP001140091">
    <property type="component" value="Unassembled WGS sequence"/>
</dbReference>
<dbReference type="EMBL" id="JANBPK010000419">
    <property type="protein sequence ID" value="KAJ2935657.1"/>
    <property type="molecule type" value="Genomic_DNA"/>
</dbReference>
<evidence type="ECO:0000256" key="1">
    <source>
        <dbReference type="SAM" id="MobiDB-lite"/>
    </source>
</evidence>
<accession>A0A9W8JJF4</accession>
<name>A0A9W8JJF4_9AGAR</name>
<feature type="region of interest" description="Disordered" evidence="1">
    <location>
        <begin position="1"/>
        <end position="20"/>
    </location>
</feature>
<proteinExistence type="predicted"/>
<feature type="compositionally biased region" description="Polar residues" evidence="1">
    <location>
        <begin position="8"/>
        <end position="20"/>
    </location>
</feature>
<feature type="domain" description="Exosome-associated factor Rrp6 N-terminal" evidence="2">
    <location>
        <begin position="31"/>
        <end position="110"/>
    </location>
</feature>
<evidence type="ECO:0000313" key="3">
    <source>
        <dbReference type="EMBL" id="KAJ2935657.1"/>
    </source>
</evidence>
<dbReference type="Pfam" id="PF08066">
    <property type="entry name" value="PMC2NT"/>
    <property type="match status" value="1"/>
</dbReference>